<dbReference type="Gene3D" id="2.60.420.10">
    <property type="entry name" value="Maltose phosphorylase, domain 3"/>
    <property type="match status" value="1"/>
</dbReference>
<dbReference type="SUPFAM" id="SSF74650">
    <property type="entry name" value="Galactose mutarotase-like"/>
    <property type="match status" value="1"/>
</dbReference>
<evidence type="ECO:0000259" key="8">
    <source>
        <dbReference type="Pfam" id="PF03633"/>
    </source>
</evidence>
<dbReference type="GO" id="GO:0016757">
    <property type="term" value="F:glycosyltransferase activity"/>
    <property type="evidence" value="ECO:0007669"/>
    <property type="project" value="UniProtKB-KW"/>
</dbReference>
<dbReference type="GO" id="GO:0005975">
    <property type="term" value="P:carbohydrate metabolic process"/>
    <property type="evidence" value="ECO:0007669"/>
    <property type="project" value="InterPro"/>
</dbReference>
<dbReference type="PIRSF" id="PIRSF036289">
    <property type="entry name" value="Glycosyl_hydrolase_malt_phosph"/>
    <property type="match status" value="1"/>
</dbReference>
<dbReference type="InterPro" id="IPR012341">
    <property type="entry name" value="6hp_glycosidase-like_sf"/>
</dbReference>
<evidence type="ECO:0000256" key="3">
    <source>
        <dbReference type="ARBA" id="ARBA00022679"/>
    </source>
</evidence>
<dbReference type="InterPro" id="IPR005196">
    <property type="entry name" value="Glyco_hydro_65_N"/>
</dbReference>
<dbReference type="EMBL" id="QZEY01000002">
    <property type="protein sequence ID" value="RJL34605.1"/>
    <property type="molecule type" value="Genomic_DNA"/>
</dbReference>
<feature type="domain" description="Glycoside hydrolase family 65 C-terminal" evidence="8">
    <location>
        <begin position="726"/>
        <end position="787"/>
    </location>
</feature>
<name>A0A3A4AXA1_9ACTN</name>
<dbReference type="InterPro" id="IPR005194">
    <property type="entry name" value="Glyco_hydro_65_C"/>
</dbReference>
<keyword evidence="3" id="KW-0808">Transferase</keyword>
<keyword evidence="10" id="KW-0378">Hydrolase</keyword>
<dbReference type="InterPro" id="IPR017045">
    <property type="entry name" value="Malt_Pase/Glycosyl_Hdrlase"/>
</dbReference>
<dbReference type="Pfam" id="PF03632">
    <property type="entry name" value="Glyco_hydro_65m"/>
    <property type="match status" value="1"/>
</dbReference>
<evidence type="ECO:0000256" key="6">
    <source>
        <dbReference type="PIRSR" id="PIRSR036289-51"/>
    </source>
</evidence>
<feature type="domain" description="Glycoside hydrolase family 65 central catalytic" evidence="7">
    <location>
        <begin position="320"/>
        <end position="716"/>
    </location>
</feature>
<dbReference type="GO" id="GO:0004553">
    <property type="term" value="F:hydrolase activity, hydrolyzing O-glycosyl compounds"/>
    <property type="evidence" value="ECO:0007669"/>
    <property type="project" value="TreeGrafter"/>
</dbReference>
<evidence type="ECO:0000256" key="1">
    <source>
        <dbReference type="ARBA" id="ARBA00006768"/>
    </source>
</evidence>
<proteinExistence type="inferred from homology"/>
<evidence type="ECO:0000259" key="7">
    <source>
        <dbReference type="Pfam" id="PF03632"/>
    </source>
</evidence>
<dbReference type="Pfam" id="PF03636">
    <property type="entry name" value="Glyco_hydro_65N"/>
    <property type="match status" value="1"/>
</dbReference>
<dbReference type="PANTHER" id="PTHR11051">
    <property type="entry name" value="GLYCOSYL HYDROLASE-RELATED"/>
    <property type="match status" value="1"/>
</dbReference>
<dbReference type="AlphaFoldDB" id="A0A3A4AXA1"/>
<dbReference type="Gene3D" id="1.50.10.10">
    <property type="match status" value="1"/>
</dbReference>
<comment type="caution">
    <text evidence="10">The sequence shown here is derived from an EMBL/GenBank/DDBJ whole genome shotgun (WGS) entry which is preliminary data.</text>
</comment>
<sequence length="802" mass="88791">MRDWSLTFEGFDPGGERLREALCTLGNGFFATRGAAPEAVAGECHYPGTYVAGVYDRLASEVAGHRVVNEDIVNVPNWLPLTFRAAGGPWFDAAELPGEGVTGYRQELDLRHGVLVREFTRRDGQGRATSVRQRRLVSMDDPHLAALETVLTPVNWSGVLEVRSLLDASVRNEGVARYRDLRGDHLAPLGSGVDGPVAWVRVATAASGVHVAEAARTGVRLPGSGDAPPPAYTPIEDAVRPGVAVAVPVERGTACAVEKVVALATSRDHGIGECAEHTREAVRAAPGFGDLLARHAAAWRRLWRRARLETGTPDDETILRLHAFHLLQTLSPHTADLDAGVPARGLHGEAYRGHVFWDELFVLPWLNLRFPEIARALIRYRHRRLPKARAAAREEGLPGAMFPWQSGSDGREETQRLHLNPRSGRWLPDHSRLQRHVGLAVAYNVWQHYQATGDVDMLGETGAELMVEVARFFAGLARFDEGLGRYVIRGVMGPDEYHDAYPGADRPGLDENAYTNVMTVWALARALDALEALPPPRRDELAERLELGAEEPERWADLTRRMRVVWHADGVISQFDGYESLAELDWEGYRRRYGDIRRLDRILEAEGDTPNRYKLSKQADVLMLFYLLSAEELAEIFHRLGYPFEGATIPRTIRYYLARTSHGSTLSAVVHAWVLARGDRRASWRFFTEALAGDVHDVQGGTAAEGVHLGAMGGTLDLAQRCYLGLETRGNALRLNPALPDALPRLSLDLRYRGCDLSIDADHAELRLRVSYGRQPIRVVAGDREAALVPGKTYVFPLDGRP</sequence>
<gene>
    <name evidence="10" type="ORF">D5H75_06095</name>
</gene>
<reference evidence="10 11" key="1">
    <citation type="submission" date="2018-09" db="EMBL/GenBank/DDBJ databases">
        <title>YIM 75507 draft genome.</title>
        <authorList>
            <person name="Tang S."/>
            <person name="Feng Y."/>
        </authorList>
    </citation>
    <scope>NUCLEOTIDE SEQUENCE [LARGE SCALE GENOMIC DNA]</scope>
    <source>
        <strain evidence="10 11">YIM 75507</strain>
    </source>
</reference>
<keyword evidence="11" id="KW-1185">Reference proteome</keyword>
<feature type="active site" description="Proton donor" evidence="5">
    <location>
        <position position="496"/>
    </location>
</feature>
<comment type="similarity">
    <text evidence="1">Belongs to the glycosyl hydrolase 65 family.</text>
</comment>
<dbReference type="RefSeq" id="WP_119925905.1">
    <property type="nucleotide sequence ID" value="NZ_QZEY01000002.1"/>
</dbReference>
<dbReference type="GO" id="GO:0030246">
    <property type="term" value="F:carbohydrate binding"/>
    <property type="evidence" value="ECO:0007669"/>
    <property type="project" value="InterPro"/>
</dbReference>
<dbReference type="Gene3D" id="2.70.98.40">
    <property type="entry name" value="Glycoside hydrolase, family 65, N-terminal domain"/>
    <property type="match status" value="1"/>
</dbReference>
<dbReference type="OrthoDB" id="9816160at2"/>
<feature type="binding site" evidence="6">
    <location>
        <begin position="617"/>
        <end position="618"/>
    </location>
    <ligand>
        <name>substrate</name>
    </ligand>
</feature>
<accession>A0A3A4AXA1</accession>
<dbReference type="InterPro" id="IPR008928">
    <property type="entry name" value="6-hairpin_glycosidase_sf"/>
</dbReference>
<feature type="domain" description="Glycoside hydrolase family 65 N-terminal" evidence="9">
    <location>
        <begin position="8"/>
        <end position="267"/>
    </location>
</feature>
<dbReference type="FunFam" id="1.50.10.10:FF:000053">
    <property type="entry name" value="Putative glycosyl hydrolase"/>
    <property type="match status" value="1"/>
</dbReference>
<dbReference type="Pfam" id="PF03633">
    <property type="entry name" value="Glyco_hydro_65C"/>
    <property type="match status" value="1"/>
</dbReference>
<protein>
    <submittedName>
        <fullName evidence="10">Glycoside hydrolase family 65 protein</fullName>
    </submittedName>
</protein>
<evidence type="ECO:0000256" key="4">
    <source>
        <dbReference type="ARBA" id="ARBA00023295"/>
    </source>
</evidence>
<organism evidence="10 11">
    <name type="scientific">Bailinhaonella thermotolerans</name>
    <dbReference type="NCBI Taxonomy" id="1070861"/>
    <lineage>
        <taxon>Bacteria</taxon>
        <taxon>Bacillati</taxon>
        <taxon>Actinomycetota</taxon>
        <taxon>Actinomycetes</taxon>
        <taxon>Streptosporangiales</taxon>
        <taxon>Streptosporangiaceae</taxon>
        <taxon>Bailinhaonella</taxon>
    </lineage>
</organism>
<dbReference type="InterPro" id="IPR011013">
    <property type="entry name" value="Gal_mutarotase_sf_dom"/>
</dbReference>
<dbReference type="InterPro" id="IPR037018">
    <property type="entry name" value="GH65_N"/>
</dbReference>
<dbReference type="SUPFAM" id="SSF48208">
    <property type="entry name" value="Six-hairpin glycosidases"/>
    <property type="match status" value="1"/>
</dbReference>
<dbReference type="Proteomes" id="UP000265768">
    <property type="component" value="Unassembled WGS sequence"/>
</dbReference>
<evidence type="ECO:0000256" key="2">
    <source>
        <dbReference type="ARBA" id="ARBA00022676"/>
    </source>
</evidence>
<evidence type="ECO:0000256" key="5">
    <source>
        <dbReference type="PIRSR" id="PIRSR036289-50"/>
    </source>
</evidence>
<feature type="binding site" evidence="6">
    <location>
        <begin position="357"/>
        <end position="358"/>
    </location>
    <ligand>
        <name>substrate</name>
    </ligand>
</feature>
<keyword evidence="2" id="KW-0328">Glycosyltransferase</keyword>
<evidence type="ECO:0000313" key="11">
    <source>
        <dbReference type="Proteomes" id="UP000265768"/>
    </source>
</evidence>
<evidence type="ECO:0000313" key="10">
    <source>
        <dbReference type="EMBL" id="RJL34605.1"/>
    </source>
</evidence>
<dbReference type="PANTHER" id="PTHR11051:SF8">
    <property type="entry name" value="PROTEIN-GLUCOSYLGALACTOSYLHYDROXYLYSINE GLUCOSIDASE"/>
    <property type="match status" value="1"/>
</dbReference>
<keyword evidence="4" id="KW-0326">Glycosidase</keyword>
<dbReference type="InterPro" id="IPR005195">
    <property type="entry name" value="Glyco_hydro_65_M"/>
</dbReference>
<evidence type="ECO:0000259" key="9">
    <source>
        <dbReference type="Pfam" id="PF03636"/>
    </source>
</evidence>